<gene>
    <name evidence="2" type="ORF">G114_17030</name>
</gene>
<reference evidence="2 3" key="1">
    <citation type="journal article" date="2013" name="Genome Announc.">
        <title>Draft Genome Sequence of the Aeromonas diversa Type Strain.</title>
        <authorList>
            <person name="Farfan M."/>
            <person name="Spataro N."/>
            <person name="Sanglas A."/>
            <person name="Albarral V."/>
            <person name="Loren J.G."/>
            <person name="Bosch E."/>
            <person name="Fuste M.C."/>
        </authorList>
    </citation>
    <scope>NUCLEOTIDE SEQUENCE [LARGE SCALE GENOMIC DNA]</scope>
    <source>
        <strain evidence="2 3">2478-85</strain>
    </source>
</reference>
<dbReference type="PATRIC" id="fig|1268237.3.peg.3342"/>
<proteinExistence type="predicted"/>
<dbReference type="EMBL" id="APVG01000059">
    <property type="protein sequence ID" value="ENY70691.1"/>
    <property type="molecule type" value="Genomic_DNA"/>
</dbReference>
<dbReference type="GO" id="GO:0016757">
    <property type="term" value="F:glycosyltransferase activity"/>
    <property type="evidence" value="ECO:0007669"/>
    <property type="project" value="InterPro"/>
</dbReference>
<dbReference type="SUPFAM" id="SSF53756">
    <property type="entry name" value="UDP-Glycosyltransferase/glycogen phosphorylase"/>
    <property type="match status" value="1"/>
</dbReference>
<protein>
    <submittedName>
        <fullName evidence="2">Glycosyltransferase</fullName>
    </submittedName>
</protein>
<dbReference type="OrthoDB" id="9802525at2"/>
<evidence type="ECO:0000313" key="2">
    <source>
        <dbReference type="EMBL" id="ENY70691.1"/>
    </source>
</evidence>
<dbReference type="AlphaFoldDB" id="N9VH53"/>
<keyword evidence="3" id="KW-1185">Reference proteome</keyword>
<sequence>MALLIVDPIAFRGGSKVATETLLSLLPAEGARVLTRDSDSWRAQTCRRLWLPTWLQGCEQGWRYLLKQGVILLQILWQARGGVTALVGASGPGVDLAVHWAARLLGRPAVQFVHGPVGSSGVARRALARVDRLFYLESARPSLERLLGRPLPAHWHPFQNGLSQRQWPSPSSGQGMLWAASLLRWKGLDLMLDAHRQLRDPLPLHVCYLTPKETGQPVSTIDPTRPGIHWYCAPRDLDIIRAHCSVFISTSQREPFGLSLLEAMAAGLCVVLPRDGAYWDRELEEGVHCIKYEADSPDDLARVIAALSADPQQARLIGERAARLARERYRAEQTWQAPCRYLLRLMERGLA</sequence>
<dbReference type="InterPro" id="IPR001296">
    <property type="entry name" value="Glyco_trans_1"/>
</dbReference>
<accession>N9VH53</accession>
<dbReference type="Proteomes" id="UP000023775">
    <property type="component" value="Unassembled WGS sequence"/>
</dbReference>
<evidence type="ECO:0000313" key="3">
    <source>
        <dbReference type="Proteomes" id="UP000023775"/>
    </source>
</evidence>
<dbReference type="eggNOG" id="COG0438">
    <property type="taxonomic scope" value="Bacteria"/>
</dbReference>
<feature type="domain" description="Glycosyl transferase family 1" evidence="1">
    <location>
        <begin position="229"/>
        <end position="322"/>
    </location>
</feature>
<dbReference type="RefSeq" id="WP_005359540.1">
    <property type="nucleotide sequence ID" value="NZ_APVG01000059.1"/>
</dbReference>
<comment type="caution">
    <text evidence="2">The sequence shown here is derived from an EMBL/GenBank/DDBJ whole genome shotgun (WGS) entry which is preliminary data.</text>
</comment>
<dbReference type="Gene3D" id="3.40.50.2000">
    <property type="entry name" value="Glycogen Phosphorylase B"/>
    <property type="match status" value="1"/>
</dbReference>
<name>N9VH53_9GAMM</name>
<dbReference type="GO" id="GO:1901135">
    <property type="term" value="P:carbohydrate derivative metabolic process"/>
    <property type="evidence" value="ECO:0007669"/>
    <property type="project" value="UniProtKB-ARBA"/>
</dbReference>
<organism evidence="2 3">
    <name type="scientific">Aeromonas diversa CDC 2478-85</name>
    <dbReference type="NCBI Taxonomy" id="1268237"/>
    <lineage>
        <taxon>Bacteria</taxon>
        <taxon>Pseudomonadati</taxon>
        <taxon>Pseudomonadota</taxon>
        <taxon>Gammaproteobacteria</taxon>
        <taxon>Aeromonadales</taxon>
        <taxon>Aeromonadaceae</taxon>
        <taxon>Aeromonas</taxon>
    </lineage>
</organism>
<evidence type="ECO:0000259" key="1">
    <source>
        <dbReference type="Pfam" id="PF00534"/>
    </source>
</evidence>
<dbReference type="CDD" id="cd03801">
    <property type="entry name" value="GT4_PimA-like"/>
    <property type="match status" value="1"/>
</dbReference>
<dbReference type="Pfam" id="PF00534">
    <property type="entry name" value="Glycos_transf_1"/>
    <property type="match status" value="1"/>
</dbReference>
<keyword evidence="2" id="KW-0808">Transferase</keyword>
<dbReference type="PANTHER" id="PTHR12526">
    <property type="entry name" value="GLYCOSYLTRANSFERASE"/>
    <property type="match status" value="1"/>
</dbReference>